<dbReference type="SMR" id="A0A015KFS0"/>
<organism evidence="3 4">
    <name type="scientific">Rhizophagus irregularis (strain DAOM 197198w)</name>
    <name type="common">Glomus intraradices</name>
    <dbReference type="NCBI Taxonomy" id="1432141"/>
    <lineage>
        <taxon>Eukaryota</taxon>
        <taxon>Fungi</taxon>
        <taxon>Fungi incertae sedis</taxon>
        <taxon>Mucoromycota</taxon>
        <taxon>Glomeromycotina</taxon>
        <taxon>Glomeromycetes</taxon>
        <taxon>Glomerales</taxon>
        <taxon>Glomeraceae</taxon>
        <taxon>Rhizophagus</taxon>
    </lineage>
</organism>
<evidence type="ECO:0000256" key="1">
    <source>
        <dbReference type="SAM" id="Coils"/>
    </source>
</evidence>
<comment type="caution">
    <text evidence="3">The sequence shown here is derived from an EMBL/GenBank/DDBJ whole genome shotgun (WGS) entry which is preliminary data.</text>
</comment>
<proteinExistence type="predicted"/>
<feature type="region of interest" description="Disordered" evidence="2">
    <location>
        <begin position="1"/>
        <end position="24"/>
    </location>
</feature>
<evidence type="ECO:0000313" key="3">
    <source>
        <dbReference type="EMBL" id="EXX66294.1"/>
    </source>
</evidence>
<accession>A0A015KFS0</accession>
<sequence length="160" mass="18805">MSQKYSGHNSLQKAFEDDSNNSLDQDGEDMVKIFAAFHDRMENKVKSKQDHISNECEKIIQDMSRLTNELVSRQKKEIEDKVNEYRRKFEELEDEKLSIVKKLRSEKEKYLQMHDLIVVELLKNEVAQEKTNQIFEKKLASFINDTSNQLKSLPVAQNPL</sequence>
<protein>
    <submittedName>
        <fullName evidence="3">Uncharacterized protein</fullName>
    </submittedName>
</protein>
<feature type="compositionally biased region" description="Polar residues" evidence="2">
    <location>
        <begin position="1"/>
        <end position="12"/>
    </location>
</feature>
<name>A0A015KFS0_RHIIW</name>
<dbReference type="HOGENOM" id="CLU_1928683_0_0_1"/>
<evidence type="ECO:0000256" key="2">
    <source>
        <dbReference type="SAM" id="MobiDB-lite"/>
    </source>
</evidence>
<dbReference type="EMBL" id="JEMT01019180">
    <property type="protein sequence ID" value="EXX66294.1"/>
    <property type="molecule type" value="Genomic_DNA"/>
</dbReference>
<dbReference type="Proteomes" id="UP000022910">
    <property type="component" value="Unassembled WGS sequence"/>
</dbReference>
<keyword evidence="1" id="KW-0175">Coiled coil</keyword>
<dbReference type="AlphaFoldDB" id="A0A015KFS0"/>
<keyword evidence="4" id="KW-1185">Reference proteome</keyword>
<evidence type="ECO:0000313" key="4">
    <source>
        <dbReference type="Proteomes" id="UP000022910"/>
    </source>
</evidence>
<gene>
    <name evidence="3" type="ORF">RirG_125230</name>
</gene>
<reference evidence="3 4" key="1">
    <citation type="submission" date="2014-02" db="EMBL/GenBank/DDBJ databases">
        <title>Single nucleus genome sequencing reveals high similarity among nuclei of an endomycorrhizal fungus.</title>
        <authorList>
            <person name="Lin K."/>
            <person name="Geurts R."/>
            <person name="Zhang Z."/>
            <person name="Limpens E."/>
            <person name="Saunders D.G."/>
            <person name="Mu D."/>
            <person name="Pang E."/>
            <person name="Cao H."/>
            <person name="Cha H."/>
            <person name="Lin T."/>
            <person name="Zhou Q."/>
            <person name="Shang Y."/>
            <person name="Li Y."/>
            <person name="Ivanov S."/>
            <person name="Sharma T."/>
            <person name="Velzen R.V."/>
            <person name="Ruijter N.D."/>
            <person name="Aanen D.K."/>
            <person name="Win J."/>
            <person name="Kamoun S."/>
            <person name="Bisseling T."/>
            <person name="Huang S."/>
        </authorList>
    </citation>
    <scope>NUCLEOTIDE SEQUENCE [LARGE SCALE GENOMIC DNA]</scope>
    <source>
        <strain evidence="4">DAOM197198w</strain>
    </source>
</reference>
<feature type="coiled-coil region" evidence="1">
    <location>
        <begin position="68"/>
        <end position="109"/>
    </location>
</feature>
<dbReference type="OrthoDB" id="2343581at2759"/>